<dbReference type="PANTHER" id="PTHR36509">
    <property type="entry name" value="BLL3101 PROTEIN"/>
    <property type="match status" value="1"/>
</dbReference>
<proteinExistence type="predicted"/>
<evidence type="ECO:0000313" key="4">
    <source>
        <dbReference type="EMBL" id="KAF2660810.1"/>
    </source>
</evidence>
<keyword evidence="1" id="KW-0732">Signal</keyword>
<evidence type="ECO:0008006" key="6">
    <source>
        <dbReference type="Google" id="ProtNLM"/>
    </source>
</evidence>
<evidence type="ECO:0000259" key="3">
    <source>
        <dbReference type="Pfam" id="PF06863"/>
    </source>
</evidence>
<dbReference type="InterPro" id="IPR010621">
    <property type="entry name" value="DUF1214"/>
</dbReference>
<dbReference type="Gene3D" id="2.60.120.600">
    <property type="entry name" value="Domain of unknown function DUF1214, C-terminal domain"/>
    <property type="match status" value="1"/>
</dbReference>
<dbReference type="InterPro" id="IPR010679">
    <property type="entry name" value="DUF1254"/>
</dbReference>
<feature type="domain" description="DUF1214" evidence="2">
    <location>
        <begin position="375"/>
        <end position="467"/>
    </location>
</feature>
<dbReference type="AlphaFoldDB" id="A0A6A6TLV3"/>
<dbReference type="EMBL" id="MU004297">
    <property type="protein sequence ID" value="KAF2660810.1"/>
    <property type="molecule type" value="Genomic_DNA"/>
</dbReference>
<feature type="signal peptide" evidence="1">
    <location>
        <begin position="1"/>
        <end position="23"/>
    </location>
</feature>
<dbReference type="SUPFAM" id="SSF160935">
    <property type="entry name" value="VPA0735-like"/>
    <property type="match status" value="1"/>
</dbReference>
<dbReference type="Pfam" id="PF06742">
    <property type="entry name" value="DUF1214"/>
    <property type="match status" value="1"/>
</dbReference>
<accession>A0A6A6TLV3</accession>
<gene>
    <name evidence="4" type="ORF">K491DRAFT_711399</name>
</gene>
<dbReference type="Pfam" id="PF06863">
    <property type="entry name" value="DUF1254"/>
    <property type="match status" value="1"/>
</dbReference>
<dbReference type="InterPro" id="IPR037049">
    <property type="entry name" value="DUF1214_C_sf"/>
</dbReference>
<name>A0A6A6TLV3_9PLEO</name>
<dbReference type="Proteomes" id="UP000799324">
    <property type="component" value="Unassembled WGS sequence"/>
</dbReference>
<evidence type="ECO:0000259" key="2">
    <source>
        <dbReference type="Pfam" id="PF06742"/>
    </source>
</evidence>
<evidence type="ECO:0000256" key="1">
    <source>
        <dbReference type="SAM" id="SignalP"/>
    </source>
</evidence>
<dbReference type="Gene3D" id="2.60.40.1610">
    <property type="entry name" value="Domain of unknown function DUF1254"/>
    <property type="match status" value="1"/>
</dbReference>
<feature type="domain" description="DUF1254" evidence="3">
    <location>
        <begin position="71"/>
        <end position="206"/>
    </location>
</feature>
<organism evidence="4 5">
    <name type="scientific">Lophiostoma macrostomum CBS 122681</name>
    <dbReference type="NCBI Taxonomy" id="1314788"/>
    <lineage>
        <taxon>Eukaryota</taxon>
        <taxon>Fungi</taxon>
        <taxon>Dikarya</taxon>
        <taxon>Ascomycota</taxon>
        <taxon>Pezizomycotina</taxon>
        <taxon>Dothideomycetes</taxon>
        <taxon>Pleosporomycetidae</taxon>
        <taxon>Pleosporales</taxon>
        <taxon>Lophiostomataceae</taxon>
        <taxon>Lophiostoma</taxon>
    </lineage>
</organism>
<dbReference type="InterPro" id="IPR037050">
    <property type="entry name" value="DUF1254_sf"/>
</dbReference>
<sequence length="489" mass="53888">MLRCSLALLSLVIAASTHPTVRACGPPGYENVDTTCSSTVCKQNALNFAYTYGFPIYSYGSLTKSISVDTNELAHARYLQGADQDNIVRPNADTLYSTMFVDLSQNDLEITVPDFGDRFGDFPFYDLYGNNFANIGSVVVNDLTGTILVRYDKDRIGLSNSTKPEYAAIVGSPTPYGILLVRIATSNTTADLDEVHQLQDQITITPIPRSNSTNIPAFDLTIFNRTGYIVSNETSLPEAVLRLTAAFASYNVPEVSKDRPWVAETLENAGIKDGVWTQPLGTNLTAAPIAANDSAYQLLSQPGYVDELSNGWSIYDPIFMGDFHSYYQLRWFITVWGYLAVTPEVAIYPFQLNGIEEVGADQAILFEFSGRPAIQKTGFWSLTLYGENQYFVPNNLNRFTLGDRSNLTFPDGSLVYPTDNENTTDGPFQLLLQPADVKPPANWTSNWLPGPTGGGAFTYTMRFYGAEDAMKEDGSYVYPKVTVIDNITG</sequence>
<evidence type="ECO:0000313" key="5">
    <source>
        <dbReference type="Proteomes" id="UP000799324"/>
    </source>
</evidence>
<protein>
    <recommendedName>
        <fullName evidence="6">DUF1254-domain-containing protein</fullName>
    </recommendedName>
</protein>
<dbReference type="OrthoDB" id="2018906at2759"/>
<dbReference type="PANTHER" id="PTHR36509:SF2">
    <property type="entry name" value="BLL3101 PROTEIN"/>
    <property type="match status" value="1"/>
</dbReference>
<feature type="chain" id="PRO_5025657440" description="DUF1254-domain-containing protein" evidence="1">
    <location>
        <begin position="24"/>
        <end position="489"/>
    </location>
</feature>
<keyword evidence="5" id="KW-1185">Reference proteome</keyword>
<reference evidence="4" key="1">
    <citation type="journal article" date="2020" name="Stud. Mycol.">
        <title>101 Dothideomycetes genomes: a test case for predicting lifestyles and emergence of pathogens.</title>
        <authorList>
            <person name="Haridas S."/>
            <person name="Albert R."/>
            <person name="Binder M."/>
            <person name="Bloem J."/>
            <person name="Labutti K."/>
            <person name="Salamov A."/>
            <person name="Andreopoulos B."/>
            <person name="Baker S."/>
            <person name="Barry K."/>
            <person name="Bills G."/>
            <person name="Bluhm B."/>
            <person name="Cannon C."/>
            <person name="Castanera R."/>
            <person name="Culley D."/>
            <person name="Daum C."/>
            <person name="Ezra D."/>
            <person name="Gonzalez J."/>
            <person name="Henrissat B."/>
            <person name="Kuo A."/>
            <person name="Liang C."/>
            <person name="Lipzen A."/>
            <person name="Lutzoni F."/>
            <person name="Magnuson J."/>
            <person name="Mondo S."/>
            <person name="Nolan M."/>
            <person name="Ohm R."/>
            <person name="Pangilinan J."/>
            <person name="Park H.-J."/>
            <person name="Ramirez L."/>
            <person name="Alfaro M."/>
            <person name="Sun H."/>
            <person name="Tritt A."/>
            <person name="Yoshinaga Y."/>
            <person name="Zwiers L.-H."/>
            <person name="Turgeon B."/>
            <person name="Goodwin S."/>
            <person name="Spatafora J."/>
            <person name="Crous P."/>
            <person name="Grigoriev I."/>
        </authorList>
    </citation>
    <scope>NUCLEOTIDE SEQUENCE</scope>
    <source>
        <strain evidence="4">CBS 122681</strain>
    </source>
</reference>